<proteinExistence type="predicted"/>
<dbReference type="PANTHER" id="PTHR43718:SF2">
    <property type="entry name" value="LON PROTEASE HOMOLOG, MITOCHONDRIAL"/>
    <property type="match status" value="1"/>
</dbReference>
<dbReference type="EC" id="3.4.21.53" evidence="2"/>
<keyword evidence="2" id="KW-0378">Hydrolase</keyword>
<dbReference type="PANTHER" id="PTHR43718">
    <property type="entry name" value="LON PROTEASE"/>
    <property type="match status" value="1"/>
</dbReference>
<evidence type="ECO:0000259" key="1">
    <source>
        <dbReference type="Pfam" id="PF00004"/>
    </source>
</evidence>
<evidence type="ECO:0000313" key="2">
    <source>
        <dbReference type="EMBL" id="ASP20384.1"/>
    </source>
</evidence>
<protein>
    <submittedName>
        <fullName evidence="2">Lon protease</fullName>
        <ecNumber evidence="2">3.4.21.53</ecNumber>
    </submittedName>
</protein>
<accession>A0A222E2E0</accession>
<dbReference type="AlphaFoldDB" id="A0A222E2E0"/>
<dbReference type="GO" id="GO:0005524">
    <property type="term" value="F:ATP binding"/>
    <property type="evidence" value="ECO:0007669"/>
    <property type="project" value="InterPro"/>
</dbReference>
<dbReference type="EMBL" id="CP022540">
    <property type="protein sequence ID" value="ASP20384.1"/>
    <property type="molecule type" value="Genomic_DNA"/>
</dbReference>
<gene>
    <name evidence="2" type="ORF">ANTHELSMS3_01695</name>
</gene>
<organism evidence="2 3">
    <name type="scientific">Antarctobacter heliothermus</name>
    <dbReference type="NCBI Taxonomy" id="74033"/>
    <lineage>
        <taxon>Bacteria</taxon>
        <taxon>Pseudomonadati</taxon>
        <taxon>Pseudomonadota</taxon>
        <taxon>Alphaproteobacteria</taxon>
        <taxon>Rhodobacterales</taxon>
        <taxon>Roseobacteraceae</taxon>
        <taxon>Antarctobacter</taxon>
    </lineage>
</organism>
<dbReference type="Proteomes" id="UP000203589">
    <property type="component" value="Chromosome"/>
</dbReference>
<dbReference type="RefSeq" id="WP_094034467.1">
    <property type="nucleotide sequence ID" value="NZ_CP022540.1"/>
</dbReference>
<keyword evidence="2" id="KW-0645">Protease</keyword>
<dbReference type="InterPro" id="IPR027065">
    <property type="entry name" value="Lon_Prtase"/>
</dbReference>
<sequence>MAQIQFIHARFSKRAGTKAELVRHLQGHLLKLRTKRLTDSKTSSVTTDVIGVAASSHEDHLVRNASRQVQAELTYYDLSRIERRATRLHNARSISNGLNHLGPEDLKQLERLKNGVRLAQIQSEHRADEVAADLHADFPWLAAATEVVWHSMRRSVREGWPGLRLQPMLLDGPPGIGKSVWARRLGEVLDTPSMIIEATNENASFGIVGSQRGWSNAAPGRVLGTIFTSQVGNPIVIVDEVDKAGSATSSKGRSFDLAAALLPLLEPATARHWSCPYYEVGFDMSWIGWVLTSNNFRDLPTPLLSRCPPIRLSALSLEDLVGFALRESHRRGLSQASSEAIQETLLRLSPQTERLSLRTVIRMIEHAERLEAEQVRQ</sequence>
<dbReference type="OrthoDB" id="5297432at2"/>
<dbReference type="Gene3D" id="3.40.50.300">
    <property type="entry name" value="P-loop containing nucleotide triphosphate hydrolases"/>
    <property type="match status" value="1"/>
</dbReference>
<dbReference type="KEGG" id="aht:ANTHELSMS3_01695"/>
<dbReference type="GO" id="GO:0006515">
    <property type="term" value="P:protein quality control for misfolded or incompletely synthesized proteins"/>
    <property type="evidence" value="ECO:0007669"/>
    <property type="project" value="TreeGrafter"/>
</dbReference>
<keyword evidence="3" id="KW-1185">Reference proteome</keyword>
<dbReference type="GO" id="GO:0004176">
    <property type="term" value="F:ATP-dependent peptidase activity"/>
    <property type="evidence" value="ECO:0007669"/>
    <property type="project" value="InterPro"/>
</dbReference>
<reference evidence="2 3" key="1">
    <citation type="submission" date="2017-07" db="EMBL/GenBank/DDBJ databases">
        <title>Genome Sequence of Antarctobacter heliothermus Strain SMS3 Isolated from a culture of the Diatom Skeletonema marinoi.</title>
        <authorList>
            <person name="Topel M."/>
            <person name="Pinder M.I.M."/>
            <person name="Johansson O.N."/>
            <person name="Kourtchenko O."/>
            <person name="Godhe A."/>
            <person name="Clarke A.K."/>
        </authorList>
    </citation>
    <scope>NUCLEOTIDE SEQUENCE [LARGE SCALE GENOMIC DNA]</scope>
    <source>
        <strain evidence="2 3">SMS3</strain>
    </source>
</reference>
<evidence type="ECO:0000313" key="3">
    <source>
        <dbReference type="Proteomes" id="UP000203589"/>
    </source>
</evidence>
<dbReference type="SUPFAM" id="SSF52540">
    <property type="entry name" value="P-loop containing nucleoside triphosphate hydrolases"/>
    <property type="match status" value="1"/>
</dbReference>
<name>A0A222E2E0_9RHOB</name>
<dbReference type="Pfam" id="PF00004">
    <property type="entry name" value="AAA"/>
    <property type="match status" value="1"/>
</dbReference>
<dbReference type="InterPro" id="IPR003959">
    <property type="entry name" value="ATPase_AAA_core"/>
</dbReference>
<dbReference type="GO" id="GO:0016887">
    <property type="term" value="F:ATP hydrolysis activity"/>
    <property type="evidence" value="ECO:0007669"/>
    <property type="project" value="InterPro"/>
</dbReference>
<dbReference type="GO" id="GO:0004252">
    <property type="term" value="F:serine-type endopeptidase activity"/>
    <property type="evidence" value="ECO:0007669"/>
    <property type="project" value="UniProtKB-EC"/>
</dbReference>
<dbReference type="InterPro" id="IPR027417">
    <property type="entry name" value="P-loop_NTPase"/>
</dbReference>
<feature type="domain" description="ATPase AAA-type core" evidence="1">
    <location>
        <begin position="168"/>
        <end position="308"/>
    </location>
</feature>